<evidence type="ECO:0000313" key="2">
    <source>
        <dbReference type="Proteomes" id="UP001163846"/>
    </source>
</evidence>
<sequence>MDLTINDWNEIKRNMPKAIREHLIPDDEVLPGSSEALAAADMIENLFRIVDDQARIGEEYIPLMFYVDTKIQFWRSRPERKERIDFFDFIFYRDVYEAWKALVESLL</sequence>
<protein>
    <submittedName>
        <fullName evidence="1">Uncharacterized protein</fullName>
    </submittedName>
</protein>
<dbReference type="Proteomes" id="UP001163846">
    <property type="component" value="Unassembled WGS sequence"/>
</dbReference>
<keyword evidence="2" id="KW-1185">Reference proteome</keyword>
<name>A0AA38NUJ9_9AGAR</name>
<organism evidence="1 2">
    <name type="scientific">Lentinula raphanica</name>
    <dbReference type="NCBI Taxonomy" id="153919"/>
    <lineage>
        <taxon>Eukaryota</taxon>
        <taxon>Fungi</taxon>
        <taxon>Dikarya</taxon>
        <taxon>Basidiomycota</taxon>
        <taxon>Agaricomycotina</taxon>
        <taxon>Agaricomycetes</taxon>
        <taxon>Agaricomycetidae</taxon>
        <taxon>Agaricales</taxon>
        <taxon>Marasmiineae</taxon>
        <taxon>Omphalotaceae</taxon>
        <taxon>Lentinula</taxon>
    </lineage>
</organism>
<gene>
    <name evidence="1" type="ORF">F5878DRAFT_648121</name>
</gene>
<reference evidence="1" key="1">
    <citation type="submission" date="2022-08" db="EMBL/GenBank/DDBJ databases">
        <authorList>
            <consortium name="DOE Joint Genome Institute"/>
            <person name="Min B."/>
            <person name="Riley R."/>
            <person name="Sierra-Patev S."/>
            <person name="Naranjo-Ortiz M."/>
            <person name="Looney B."/>
            <person name="Konkel Z."/>
            <person name="Slot J.C."/>
            <person name="Sakamoto Y."/>
            <person name="Steenwyk J.L."/>
            <person name="Rokas A."/>
            <person name="Carro J."/>
            <person name="Camarero S."/>
            <person name="Ferreira P."/>
            <person name="Molpeceres G."/>
            <person name="Ruiz-Duenas F.J."/>
            <person name="Serrano A."/>
            <person name="Henrissat B."/>
            <person name="Drula E."/>
            <person name="Hughes K.W."/>
            <person name="Mata J.L."/>
            <person name="Ishikawa N.K."/>
            <person name="Vargas-Isla R."/>
            <person name="Ushijima S."/>
            <person name="Smith C.A."/>
            <person name="Ahrendt S."/>
            <person name="Andreopoulos W."/>
            <person name="He G."/>
            <person name="Labutti K."/>
            <person name="Lipzen A."/>
            <person name="Ng V."/>
            <person name="Sandor L."/>
            <person name="Barry K."/>
            <person name="Martinez A.T."/>
            <person name="Xiao Y."/>
            <person name="Gibbons J.G."/>
            <person name="Terashima K."/>
            <person name="Hibbett D.S."/>
            <person name="Grigoriev I.V."/>
        </authorList>
    </citation>
    <scope>NUCLEOTIDE SEQUENCE</scope>
    <source>
        <strain evidence="1">TFB9207</strain>
    </source>
</reference>
<accession>A0AA38NUJ9</accession>
<dbReference type="AlphaFoldDB" id="A0AA38NUJ9"/>
<evidence type="ECO:0000313" key="1">
    <source>
        <dbReference type="EMBL" id="KAJ3830903.1"/>
    </source>
</evidence>
<comment type="caution">
    <text evidence="1">The sequence shown here is derived from an EMBL/GenBank/DDBJ whole genome shotgun (WGS) entry which is preliminary data.</text>
</comment>
<dbReference type="EMBL" id="MU808062">
    <property type="protein sequence ID" value="KAJ3830903.1"/>
    <property type="molecule type" value="Genomic_DNA"/>
</dbReference>
<proteinExistence type="predicted"/>